<reference evidence="4 5" key="1">
    <citation type="submission" date="2015-07" db="EMBL/GenBank/DDBJ databases">
        <title>High-quality genome of monoxenous trypanosomatid Leptomonas pyrrhocoris.</title>
        <authorList>
            <person name="Flegontov P."/>
            <person name="Butenko A."/>
            <person name="Firsov S."/>
            <person name="Vlcek C."/>
            <person name="Logacheva M.D."/>
            <person name="Field M."/>
            <person name="Filatov D."/>
            <person name="Flegontova O."/>
            <person name="Gerasimov E."/>
            <person name="Jackson A.P."/>
            <person name="Kelly S."/>
            <person name="Opperdoes F."/>
            <person name="O'Reilly A."/>
            <person name="Votypka J."/>
            <person name="Yurchenko V."/>
            <person name="Lukes J."/>
        </authorList>
    </citation>
    <scope>NUCLEOTIDE SEQUENCE [LARGE SCALE GENOMIC DNA]</scope>
    <source>
        <strain evidence="4">H10</strain>
    </source>
</reference>
<keyword evidence="5" id="KW-1185">Reference proteome</keyword>
<evidence type="ECO:0000256" key="2">
    <source>
        <dbReference type="ARBA" id="ARBA00023134"/>
    </source>
</evidence>
<dbReference type="Gene3D" id="3.40.50.300">
    <property type="entry name" value="P-loop containing nucleotide triphosphate hydrolases"/>
    <property type="match status" value="1"/>
</dbReference>
<dbReference type="Proteomes" id="UP000037923">
    <property type="component" value="Unassembled WGS sequence"/>
</dbReference>
<keyword evidence="2" id="KW-0342">GTP-binding</keyword>
<dbReference type="InterPro" id="IPR020849">
    <property type="entry name" value="Small_GTPase_Ras-type"/>
</dbReference>
<evidence type="ECO:0000313" key="4">
    <source>
        <dbReference type="EMBL" id="KPA80112.1"/>
    </source>
</evidence>
<feature type="compositionally biased region" description="Basic and acidic residues" evidence="3">
    <location>
        <begin position="640"/>
        <end position="652"/>
    </location>
</feature>
<dbReference type="InterPro" id="IPR001806">
    <property type="entry name" value="Small_GTPase"/>
</dbReference>
<evidence type="ECO:0000256" key="1">
    <source>
        <dbReference type="ARBA" id="ARBA00022741"/>
    </source>
</evidence>
<dbReference type="PROSITE" id="PS51419">
    <property type="entry name" value="RAB"/>
    <property type="match status" value="1"/>
</dbReference>
<dbReference type="SUPFAM" id="SSF52540">
    <property type="entry name" value="P-loop containing nucleoside triphosphate hydrolases"/>
    <property type="match status" value="1"/>
</dbReference>
<comment type="caution">
    <text evidence="4">The sequence shown here is derived from an EMBL/GenBank/DDBJ whole genome shotgun (WGS) entry which is preliminary data.</text>
</comment>
<feature type="compositionally biased region" description="Polar residues" evidence="3">
    <location>
        <begin position="273"/>
        <end position="285"/>
    </location>
</feature>
<feature type="region of interest" description="Disordered" evidence="3">
    <location>
        <begin position="476"/>
        <end position="504"/>
    </location>
</feature>
<dbReference type="SMART" id="SM00173">
    <property type="entry name" value="RAS"/>
    <property type="match status" value="1"/>
</dbReference>
<protein>
    <submittedName>
        <fullName evidence="4">Putative ras-like small GTPase</fullName>
    </submittedName>
</protein>
<feature type="region of interest" description="Disordered" evidence="3">
    <location>
        <begin position="235"/>
        <end position="310"/>
    </location>
</feature>
<evidence type="ECO:0000256" key="3">
    <source>
        <dbReference type="SAM" id="MobiDB-lite"/>
    </source>
</evidence>
<feature type="compositionally biased region" description="Low complexity" evidence="3">
    <location>
        <begin position="736"/>
        <end position="747"/>
    </location>
</feature>
<dbReference type="InterPro" id="IPR027417">
    <property type="entry name" value="P-loop_NTPase"/>
</dbReference>
<dbReference type="GO" id="GO:0003924">
    <property type="term" value="F:GTPase activity"/>
    <property type="evidence" value="ECO:0007669"/>
    <property type="project" value="InterPro"/>
</dbReference>
<dbReference type="PANTHER" id="PTHR24070">
    <property type="entry name" value="RAS, DI-RAS, AND RHEB FAMILY MEMBERS OF SMALL GTPASE SUPERFAMILY"/>
    <property type="match status" value="1"/>
</dbReference>
<dbReference type="EMBL" id="LGTL01000009">
    <property type="protein sequence ID" value="KPA80112.1"/>
    <property type="molecule type" value="Genomic_DNA"/>
</dbReference>
<dbReference type="GO" id="GO:0005525">
    <property type="term" value="F:GTP binding"/>
    <property type="evidence" value="ECO:0007669"/>
    <property type="project" value="UniProtKB-KW"/>
</dbReference>
<dbReference type="PROSITE" id="PS51421">
    <property type="entry name" value="RAS"/>
    <property type="match status" value="1"/>
</dbReference>
<feature type="compositionally biased region" description="Polar residues" evidence="3">
    <location>
        <begin position="711"/>
        <end position="721"/>
    </location>
</feature>
<dbReference type="OMA" id="WATADTP"/>
<feature type="region of interest" description="Disordered" evidence="3">
    <location>
        <begin position="379"/>
        <end position="403"/>
    </location>
</feature>
<dbReference type="GO" id="GO:0007165">
    <property type="term" value="P:signal transduction"/>
    <property type="evidence" value="ECO:0007669"/>
    <property type="project" value="InterPro"/>
</dbReference>
<dbReference type="RefSeq" id="XP_015658551.1">
    <property type="nucleotide sequence ID" value="XM_015803035.1"/>
</dbReference>
<feature type="compositionally biased region" description="Polar residues" evidence="3">
    <location>
        <begin position="766"/>
        <end position="780"/>
    </location>
</feature>
<proteinExistence type="predicted"/>
<feature type="compositionally biased region" description="Polar residues" evidence="3">
    <location>
        <begin position="476"/>
        <end position="502"/>
    </location>
</feature>
<dbReference type="GeneID" id="26905401"/>
<feature type="compositionally biased region" description="Polar residues" evidence="3">
    <location>
        <begin position="812"/>
        <end position="827"/>
    </location>
</feature>
<name>A0A0N0DVB1_LEPPY</name>
<dbReference type="VEuPathDB" id="TriTrypDB:LpyrH10_09_2100"/>
<keyword evidence="1" id="KW-0547">Nucleotide-binding</keyword>
<accession>A0A0N0DVB1</accession>
<feature type="region of interest" description="Disordered" evidence="3">
    <location>
        <begin position="614"/>
        <end position="652"/>
    </location>
</feature>
<organism evidence="4 5">
    <name type="scientific">Leptomonas pyrrhocoris</name>
    <name type="common">Firebug parasite</name>
    <dbReference type="NCBI Taxonomy" id="157538"/>
    <lineage>
        <taxon>Eukaryota</taxon>
        <taxon>Discoba</taxon>
        <taxon>Euglenozoa</taxon>
        <taxon>Kinetoplastea</taxon>
        <taxon>Metakinetoplastina</taxon>
        <taxon>Trypanosomatida</taxon>
        <taxon>Trypanosomatidae</taxon>
        <taxon>Leishmaniinae</taxon>
        <taxon>Leptomonas</taxon>
    </lineage>
</organism>
<dbReference type="Pfam" id="PF00071">
    <property type="entry name" value="Ras"/>
    <property type="match status" value="1"/>
</dbReference>
<dbReference type="GO" id="GO:0016020">
    <property type="term" value="C:membrane"/>
    <property type="evidence" value="ECO:0007669"/>
    <property type="project" value="InterPro"/>
</dbReference>
<dbReference type="OrthoDB" id="265044at2759"/>
<feature type="region of interest" description="Disordered" evidence="3">
    <location>
        <begin position="690"/>
        <end position="827"/>
    </location>
</feature>
<sequence length="827" mass="87440">MTGGMPLPPPHSASAKSHLPEIRAVVLGDGCVGKTSLLRQYLDHEGLSSSSEYEPTLLDSYTQIEYCGRQPYRVYFTDCSSAPEFSEHRAAYLAKCDVVILVFSALHRKTLLNLRTWMKEVVKARTSTGPVRFASTAGDFSEVPIFVVGTHHAEKHAAAAQKSVPLSEAESITMECLHLAGYFVNEEDAESEEGLHLQRAAMLKKEGKLSKKKQSPYGFHNFFANLFRSGAVDYNDDDDDRRGKPCKSKSSDKAAKKSKKENEAKDAHRSSSHSRTVSQLHTPCASSAEKPPRLAEPTSEGVTPSDGSPLLALPPGASTYLPLYMLSNADGEAVSTAVRASLALHLWLKQPDDSDEVTPLTSPCARNSAVLVLDNPISTVGSGQTRSTPPAESAGLPPQHGRTVSVVSHTSHMSERSAAASFIPSMHALYGSVASLGAFETSFRHSRAASSGPLTEGSSPSGTGQPAQVLVAVGESTPQTASSPGLEGRTTTEPYPNFSLNGLRNKKGPLKKPVWCSPTVISPTRAEELNAGATPNIESVPPGRLPASLEAPQKDVTPLQDGQLVHANASIHVSSLPNPRQATAPNTATKIGITERACEVPPSIPTDDYSALSGNAGSSSVHPLPTWATADTPVPRGSRGKADTTGDLPDRVWRDVDAEGHVDAATDARDTACTADSVVKKLALEREAKSLAASPTTAPQKPPVKSAGASPANNSLRQSPAASEPIAMSRHRRTSSESSISTLCSPSASPLSGELTHTHSRAPSLASPSQPQGVSRSQTCPPLREEEELAKSGSMVPLNGPSRAGTKRDAQQKQSTKQCTTDGCTVM</sequence>
<evidence type="ECO:0000313" key="5">
    <source>
        <dbReference type="Proteomes" id="UP000037923"/>
    </source>
</evidence>
<gene>
    <name evidence="4" type="ORF">ABB37_05110</name>
</gene>
<feature type="compositionally biased region" description="Basic and acidic residues" evidence="3">
    <location>
        <begin position="249"/>
        <end position="269"/>
    </location>
</feature>
<feature type="compositionally biased region" description="Polar residues" evidence="3">
    <location>
        <begin position="379"/>
        <end position="390"/>
    </location>
</feature>
<dbReference type="AlphaFoldDB" id="A0A0N0DVB1"/>